<organism evidence="3">
    <name type="scientific">Intestinibacter bartlettii</name>
    <dbReference type="NCBI Taxonomy" id="261299"/>
    <lineage>
        <taxon>Bacteria</taxon>
        <taxon>Bacillati</taxon>
        <taxon>Bacillota</taxon>
        <taxon>Clostridia</taxon>
        <taxon>Peptostreptococcales</taxon>
        <taxon>Peptostreptococcaceae</taxon>
        <taxon>Intestinibacter</taxon>
    </lineage>
</organism>
<proteinExistence type="predicted"/>
<dbReference type="PANTHER" id="PTHR43445:SF1">
    <property type="entry name" value="PGA SYNTHASE CAPB"/>
    <property type="match status" value="1"/>
</dbReference>
<keyword evidence="1" id="KW-0472">Membrane</keyword>
<evidence type="ECO:0000313" key="3">
    <source>
        <dbReference type="EMBL" id="VYT94496.1"/>
    </source>
</evidence>
<dbReference type="GO" id="GO:0045227">
    <property type="term" value="P:capsule polysaccharide biosynthetic process"/>
    <property type="evidence" value="ECO:0007669"/>
    <property type="project" value="InterPro"/>
</dbReference>
<accession>A0A6N3AXV8</accession>
<name>A0A6N3AXV8_9FIRM</name>
<evidence type="ECO:0000259" key="2">
    <source>
        <dbReference type="Pfam" id="PF08245"/>
    </source>
</evidence>
<dbReference type="GO" id="GO:0016020">
    <property type="term" value="C:membrane"/>
    <property type="evidence" value="ECO:0007669"/>
    <property type="project" value="InterPro"/>
</dbReference>
<dbReference type="NCBIfam" id="TIGR04012">
    <property type="entry name" value="poly_gGlu_PgsB"/>
    <property type="match status" value="1"/>
</dbReference>
<protein>
    <submittedName>
        <fullName evidence="3">Capsule biosynthesis protein CapB</fullName>
    </submittedName>
</protein>
<dbReference type="Gene3D" id="3.40.1190.10">
    <property type="entry name" value="Mur-like, catalytic domain"/>
    <property type="match status" value="1"/>
</dbReference>
<dbReference type="AlphaFoldDB" id="A0A6N3AXV8"/>
<dbReference type="PANTHER" id="PTHR43445">
    <property type="entry name" value="UDP-N-ACETYLMURAMATE--L-ALANINE LIGASE-RELATED"/>
    <property type="match status" value="1"/>
</dbReference>
<dbReference type="InterPro" id="IPR008337">
    <property type="entry name" value="Capsule_biosynth_CapB"/>
</dbReference>
<keyword evidence="1" id="KW-0812">Transmembrane</keyword>
<dbReference type="InterPro" id="IPR050061">
    <property type="entry name" value="MurCDEF_pg_biosynth"/>
</dbReference>
<gene>
    <name evidence="3" type="primary">capB_1</name>
    <name evidence="3" type="ORF">IBLFYP30_01392</name>
</gene>
<dbReference type="InterPro" id="IPR013221">
    <property type="entry name" value="Mur_ligase_cen"/>
</dbReference>
<sequence length="424" mass="47195">MYDKTTIMQIAIIVIGIVITLYLGIKEKRKNEENINKLNLRINVNGIRGKSTATRLITGVLNEAGYKVVGKTTGTSPRMIYWNNKKEEVIVRNSAGANIKEQVHVIDKAVKVGAEALVCECMAVRPEYQDVYQNDIFKANITVIVNVLEDHLDVMGPTTDEIAMAFSNTIPYNGYLVVDNGPYVKYFTEECKKRNTKIVVADNSKIPEGLIEKFGYTIFEDNISLALAVAEILNIEPEMAFRGMLNANPDPGAATITNFGKAGQNSVFVNGFAANEPSSTLAIWDKIKETLPNTENPIVLFNGRDDRVDRTDQFIEDCFPYLSEKATLVAMGEGSDRIQKAIDSGKLPNIKQFIDLSDLEIDELIERLYSMSKNRILYGIGNIHGDADILLQDMFGIYINDENEDDNKGFTFGSSLGAYIQNIL</sequence>
<dbReference type="GO" id="GO:0005524">
    <property type="term" value="F:ATP binding"/>
    <property type="evidence" value="ECO:0007669"/>
    <property type="project" value="InterPro"/>
</dbReference>
<evidence type="ECO:0000256" key="1">
    <source>
        <dbReference type="SAM" id="Phobius"/>
    </source>
</evidence>
<dbReference type="SUPFAM" id="SSF53623">
    <property type="entry name" value="MurD-like peptide ligases, catalytic domain"/>
    <property type="match status" value="1"/>
</dbReference>
<dbReference type="GO" id="GO:0016881">
    <property type="term" value="F:acid-amino acid ligase activity"/>
    <property type="evidence" value="ECO:0007669"/>
    <property type="project" value="InterPro"/>
</dbReference>
<dbReference type="InterPro" id="IPR036565">
    <property type="entry name" value="Mur-like_cat_sf"/>
</dbReference>
<dbReference type="PRINTS" id="PR01758">
    <property type="entry name" value="CAPSULEPROTB"/>
</dbReference>
<dbReference type="EMBL" id="CACRUE010000022">
    <property type="protein sequence ID" value="VYT94496.1"/>
    <property type="molecule type" value="Genomic_DNA"/>
</dbReference>
<keyword evidence="1" id="KW-1133">Transmembrane helix</keyword>
<dbReference type="Pfam" id="PF08245">
    <property type="entry name" value="Mur_ligase_M"/>
    <property type="match status" value="1"/>
</dbReference>
<reference evidence="3" key="1">
    <citation type="submission" date="2019-11" db="EMBL/GenBank/DDBJ databases">
        <authorList>
            <person name="Feng L."/>
        </authorList>
    </citation>
    <scope>NUCLEOTIDE SEQUENCE</scope>
    <source>
        <strain evidence="3">IbartlettiiLFYP30</strain>
    </source>
</reference>
<dbReference type="RefSeq" id="WP_024037494.1">
    <property type="nucleotide sequence ID" value="NZ_CACRUE010000022.1"/>
</dbReference>
<feature type="domain" description="Mur ligase central" evidence="2">
    <location>
        <begin position="46"/>
        <end position="205"/>
    </location>
</feature>
<feature type="transmembrane region" description="Helical" evidence="1">
    <location>
        <begin position="6"/>
        <end position="25"/>
    </location>
</feature>